<evidence type="ECO:0000313" key="2">
    <source>
        <dbReference type="Proteomes" id="UP000746471"/>
    </source>
</evidence>
<proteinExistence type="predicted"/>
<organism evidence="1 2">
    <name type="scientific">Fusibacter paucivorans</name>
    <dbReference type="NCBI Taxonomy" id="76009"/>
    <lineage>
        <taxon>Bacteria</taxon>
        <taxon>Bacillati</taxon>
        <taxon>Bacillota</taxon>
        <taxon>Clostridia</taxon>
        <taxon>Eubacteriales</taxon>
        <taxon>Eubacteriales Family XII. Incertae Sedis</taxon>
        <taxon>Fusibacter</taxon>
    </lineage>
</organism>
<sequence>MRIDSSELYYAQQLANLYKSNSSTSSFSTDRLMSDATDSSSSLVDFLTSSEDDLKSLSSIQFEMMNSGFGQMQRFRNQGNEVMETFKENADAITEAATDLTSDDQLTLLSNLQASILEEVGGLTADTDLESLSEEEITALFNDVQSALETMKENGPPPMPPQFGAMMDAYGSNDDETVYSVETWLDKLQASLDDSDVYSASDLSAVLQGIVTDL</sequence>
<keyword evidence="2" id="KW-1185">Reference proteome</keyword>
<protein>
    <submittedName>
        <fullName evidence="1">Uncharacterized protein</fullName>
    </submittedName>
</protein>
<accession>A0ABS5PQ87</accession>
<dbReference type="EMBL" id="JAHBCL010000019">
    <property type="protein sequence ID" value="MBS7527334.1"/>
    <property type="molecule type" value="Genomic_DNA"/>
</dbReference>
<dbReference type="Proteomes" id="UP000746471">
    <property type="component" value="Unassembled WGS sequence"/>
</dbReference>
<dbReference type="RefSeq" id="WP_213237195.1">
    <property type="nucleotide sequence ID" value="NZ_JAHBCL010000019.1"/>
</dbReference>
<reference evidence="1 2" key="1">
    <citation type="submission" date="2021-05" db="EMBL/GenBank/DDBJ databases">
        <title>Fusibacter ferrireducens sp. nov., an anaerobic, sulfur- and Fe-reducing bacterium isolated from the mangrove sediment.</title>
        <authorList>
            <person name="Qiu D."/>
        </authorList>
    </citation>
    <scope>NUCLEOTIDE SEQUENCE [LARGE SCALE GENOMIC DNA]</scope>
    <source>
        <strain evidence="1 2">DSM 12116</strain>
    </source>
</reference>
<comment type="caution">
    <text evidence="1">The sequence shown here is derived from an EMBL/GenBank/DDBJ whole genome shotgun (WGS) entry which is preliminary data.</text>
</comment>
<evidence type="ECO:0000313" key="1">
    <source>
        <dbReference type="EMBL" id="MBS7527334.1"/>
    </source>
</evidence>
<gene>
    <name evidence="1" type="ORF">KHM83_11640</name>
</gene>
<name>A0ABS5PQ87_9FIRM</name>